<feature type="repeat" description="Solcar" evidence="9">
    <location>
        <begin position="220"/>
        <end position="308"/>
    </location>
</feature>
<keyword evidence="4 9" id="KW-0812">Transmembrane</keyword>
<sequence length="322" mass="36178">MSSVCTALGLDIYALRDVFSYRSLVHAIAGAAGSITALTVFFPLDTARTRLVVDDLREAKPTPVILHEIFKEEGIDGLYRGLFPVITSLCCSNFVYFYTYNGLKNVCVPHRDKEDALQDLLMGFVAGIVNVLLTTPLWVINSRLKIQGANLRTKQYKEQKFPKYRGILDAFLKIVRYEGVSSLWSGMLPSLVLTVNPAVQFMVYEVIKRYFQRLWKVQELSGLTYFFIGAIAKAVATTVSYPVQVIQARSRVGFSKNAKNPKGVIETWQEVIRNNGVKGLFKGLEAKLLQTVLTAALMFMLYEKIAAFIFHIFFLEVSGKSV</sequence>
<keyword evidence="5" id="KW-0677">Repeat</keyword>
<dbReference type="STRING" id="7574.A0A1S3I5B9"/>
<dbReference type="OrthoDB" id="10266426at2759"/>
<dbReference type="InterPro" id="IPR002067">
    <property type="entry name" value="MCP"/>
</dbReference>
<dbReference type="FunCoup" id="A0A1S3I5B9">
    <property type="interactions" value="649"/>
</dbReference>
<feature type="repeat" description="Solcar" evidence="9">
    <location>
        <begin position="21"/>
        <end position="106"/>
    </location>
</feature>
<evidence type="ECO:0000256" key="10">
    <source>
        <dbReference type="RuleBase" id="RU000488"/>
    </source>
</evidence>
<protein>
    <submittedName>
        <fullName evidence="13">Peroxisomal membrane protein PMP34</fullName>
    </submittedName>
</protein>
<evidence type="ECO:0000256" key="7">
    <source>
        <dbReference type="ARBA" id="ARBA00023136"/>
    </source>
</evidence>
<dbReference type="PRINTS" id="PR00926">
    <property type="entry name" value="MITOCARRIER"/>
</dbReference>
<feature type="transmembrane region" description="Helical" evidence="11">
    <location>
        <begin position="223"/>
        <end position="243"/>
    </location>
</feature>
<feature type="transmembrane region" description="Helical" evidence="11">
    <location>
        <begin position="120"/>
        <end position="140"/>
    </location>
</feature>
<evidence type="ECO:0000256" key="9">
    <source>
        <dbReference type="PROSITE-ProRule" id="PRU00282"/>
    </source>
</evidence>
<dbReference type="InParanoid" id="A0A1S3I5B9"/>
<dbReference type="GO" id="GO:0080122">
    <property type="term" value="F:AMP transmembrane transporter activity"/>
    <property type="evidence" value="ECO:0007669"/>
    <property type="project" value="TreeGrafter"/>
</dbReference>
<dbReference type="GO" id="GO:0005778">
    <property type="term" value="C:peroxisomal membrane"/>
    <property type="evidence" value="ECO:0007669"/>
    <property type="project" value="UniProtKB-SubCell"/>
</dbReference>
<feature type="transmembrane region" description="Helical" evidence="11">
    <location>
        <begin position="288"/>
        <end position="314"/>
    </location>
</feature>
<dbReference type="GeneID" id="106161106"/>
<dbReference type="AlphaFoldDB" id="A0A1S3I5B9"/>
<dbReference type="PANTHER" id="PTHR45939:SF5">
    <property type="entry name" value="PEROXISOMAL MEMBRANE PROTEIN PMP34"/>
    <property type="match status" value="1"/>
</dbReference>
<evidence type="ECO:0000256" key="8">
    <source>
        <dbReference type="ARBA" id="ARBA00023140"/>
    </source>
</evidence>
<evidence type="ECO:0000256" key="5">
    <source>
        <dbReference type="ARBA" id="ARBA00022737"/>
    </source>
</evidence>
<organism evidence="12 13">
    <name type="scientific">Lingula anatina</name>
    <name type="common">Brachiopod</name>
    <name type="synonym">Lingula unguis</name>
    <dbReference type="NCBI Taxonomy" id="7574"/>
    <lineage>
        <taxon>Eukaryota</taxon>
        <taxon>Metazoa</taxon>
        <taxon>Spiralia</taxon>
        <taxon>Lophotrochozoa</taxon>
        <taxon>Brachiopoda</taxon>
        <taxon>Linguliformea</taxon>
        <taxon>Lingulata</taxon>
        <taxon>Lingulida</taxon>
        <taxon>Linguloidea</taxon>
        <taxon>Lingulidae</taxon>
        <taxon>Lingula</taxon>
    </lineage>
</organism>
<feature type="transmembrane region" description="Helical" evidence="11">
    <location>
        <begin position="24"/>
        <end position="44"/>
    </location>
</feature>
<accession>A0A1S3I5B9</accession>
<feature type="transmembrane region" description="Helical" evidence="11">
    <location>
        <begin position="81"/>
        <end position="100"/>
    </location>
</feature>
<feature type="repeat" description="Solcar" evidence="9">
    <location>
        <begin position="114"/>
        <end position="210"/>
    </location>
</feature>
<keyword evidence="7 9" id="KW-0472">Membrane</keyword>
<evidence type="ECO:0000256" key="11">
    <source>
        <dbReference type="SAM" id="Phobius"/>
    </source>
</evidence>
<dbReference type="GO" id="GO:0015230">
    <property type="term" value="F:FAD transmembrane transporter activity"/>
    <property type="evidence" value="ECO:0007669"/>
    <property type="project" value="TreeGrafter"/>
</dbReference>
<evidence type="ECO:0000313" key="12">
    <source>
        <dbReference type="Proteomes" id="UP000085678"/>
    </source>
</evidence>
<dbReference type="GO" id="GO:0044610">
    <property type="term" value="F:FMN transmembrane transporter activity"/>
    <property type="evidence" value="ECO:0007669"/>
    <property type="project" value="TreeGrafter"/>
</dbReference>
<gene>
    <name evidence="13" type="primary">LOC106161106</name>
</gene>
<dbReference type="Gene3D" id="1.50.40.10">
    <property type="entry name" value="Mitochondrial carrier domain"/>
    <property type="match status" value="1"/>
</dbReference>
<name>A0A1S3I5B9_LINAN</name>
<dbReference type="GO" id="GO:0015217">
    <property type="term" value="F:ADP transmembrane transporter activity"/>
    <property type="evidence" value="ECO:0007669"/>
    <property type="project" value="TreeGrafter"/>
</dbReference>
<reference evidence="13" key="1">
    <citation type="submission" date="2025-08" db="UniProtKB">
        <authorList>
            <consortium name="RefSeq"/>
        </authorList>
    </citation>
    <scope>IDENTIFICATION</scope>
    <source>
        <tissue evidence="13">Gonads</tissue>
    </source>
</reference>
<dbReference type="PANTHER" id="PTHR45939">
    <property type="entry name" value="PEROXISOMAL MEMBRANE PROTEIN PMP34-RELATED"/>
    <property type="match status" value="1"/>
</dbReference>
<evidence type="ECO:0000256" key="6">
    <source>
        <dbReference type="ARBA" id="ARBA00022989"/>
    </source>
</evidence>
<proteinExistence type="inferred from homology"/>
<comment type="similarity">
    <text evidence="2 10">Belongs to the mitochondrial carrier (TC 2.A.29) family.</text>
</comment>
<keyword evidence="8" id="KW-0576">Peroxisome</keyword>
<dbReference type="KEGG" id="lak:106161106"/>
<dbReference type="Pfam" id="PF00153">
    <property type="entry name" value="Mito_carr"/>
    <property type="match status" value="3"/>
</dbReference>
<keyword evidence="3 10" id="KW-0813">Transport</keyword>
<dbReference type="InterPro" id="IPR023395">
    <property type="entry name" value="MCP_dom_sf"/>
</dbReference>
<evidence type="ECO:0000256" key="4">
    <source>
        <dbReference type="ARBA" id="ARBA00022692"/>
    </source>
</evidence>
<keyword evidence="6 11" id="KW-1133">Transmembrane helix</keyword>
<dbReference type="GO" id="GO:0051724">
    <property type="term" value="F:NAD transmembrane transporter activity"/>
    <property type="evidence" value="ECO:0007669"/>
    <property type="project" value="TreeGrafter"/>
</dbReference>
<dbReference type="InterPro" id="IPR018108">
    <property type="entry name" value="MCP_transmembrane"/>
</dbReference>
<dbReference type="PROSITE" id="PS50920">
    <property type="entry name" value="SOLCAR"/>
    <property type="match status" value="3"/>
</dbReference>
<dbReference type="Proteomes" id="UP000085678">
    <property type="component" value="Unplaced"/>
</dbReference>
<evidence type="ECO:0000256" key="3">
    <source>
        <dbReference type="ARBA" id="ARBA00022448"/>
    </source>
</evidence>
<dbReference type="SUPFAM" id="SSF103506">
    <property type="entry name" value="Mitochondrial carrier"/>
    <property type="match status" value="1"/>
</dbReference>
<evidence type="ECO:0000313" key="13">
    <source>
        <dbReference type="RefSeq" id="XP_013393418.1"/>
    </source>
</evidence>
<dbReference type="RefSeq" id="XP_013393418.1">
    <property type="nucleotide sequence ID" value="XM_013537964.1"/>
</dbReference>
<evidence type="ECO:0000256" key="2">
    <source>
        <dbReference type="ARBA" id="ARBA00006375"/>
    </source>
</evidence>
<dbReference type="GO" id="GO:0015228">
    <property type="term" value="F:coenzyme A transmembrane transporter activity"/>
    <property type="evidence" value="ECO:0007669"/>
    <property type="project" value="TreeGrafter"/>
</dbReference>
<comment type="subcellular location">
    <subcellularLocation>
        <location evidence="1">Peroxisome membrane</location>
        <topology evidence="1">Multi-pass membrane protein</topology>
    </subcellularLocation>
</comment>
<dbReference type="GO" id="GO:0005347">
    <property type="term" value="F:ATP transmembrane transporter activity"/>
    <property type="evidence" value="ECO:0007669"/>
    <property type="project" value="TreeGrafter"/>
</dbReference>
<dbReference type="InterPro" id="IPR052217">
    <property type="entry name" value="Mito/Peroxisomal_Carrier"/>
</dbReference>
<keyword evidence="12" id="KW-1185">Reference proteome</keyword>
<feature type="transmembrane region" description="Helical" evidence="11">
    <location>
        <begin position="183"/>
        <end position="203"/>
    </location>
</feature>
<dbReference type="OMA" id="PLEMINT"/>
<evidence type="ECO:0000256" key="1">
    <source>
        <dbReference type="ARBA" id="ARBA00004585"/>
    </source>
</evidence>
<dbReference type="FunFam" id="1.50.40.10:FF:000129">
    <property type="entry name" value="Peroxisomal membrane protein"/>
    <property type="match status" value="1"/>
</dbReference>